<dbReference type="Gene3D" id="2.40.128.180">
    <property type="match status" value="2"/>
</dbReference>
<gene>
    <name evidence="1" type="ORF">g.3494</name>
</gene>
<dbReference type="AlphaFoldDB" id="A0A1B6E0J8"/>
<sequence length="182" mass="20609">MADQTESLAALWKVPLNDRNYLIEFFHNTTTGKRVIIVDGKKIVSTDWMFKLVGSEEFLLGIDESRCVINIEPNGPFSYEYTLCVDGMDIQKFVEVKSRTCCTWNVQVSGKDYRVVLEKDSLDILINGKKIDVTGEFIENGTETHFSLDEIPAYIVAVATGIKREGLQYTLIINDVVIPYVN</sequence>
<dbReference type="Pfam" id="PF06905">
    <property type="entry name" value="FAIM1"/>
    <property type="match status" value="1"/>
</dbReference>
<dbReference type="InterPro" id="IPR038513">
    <property type="entry name" value="FAIM1_dom_sf"/>
</dbReference>
<proteinExistence type="predicted"/>
<dbReference type="PANTHER" id="PTHR13088">
    <property type="entry name" value="FAS APOPTOTIC INHIBITORY MOLECULE FAIM"/>
    <property type="match status" value="1"/>
</dbReference>
<evidence type="ECO:0008006" key="2">
    <source>
        <dbReference type="Google" id="ProtNLM"/>
    </source>
</evidence>
<dbReference type="InterPro" id="IPR010695">
    <property type="entry name" value="FAIM1"/>
</dbReference>
<reference evidence="1" key="1">
    <citation type="submission" date="2015-12" db="EMBL/GenBank/DDBJ databases">
        <title>De novo transcriptome assembly of four potential Pierce s Disease insect vectors from Arizona vineyards.</title>
        <authorList>
            <person name="Tassone E.E."/>
        </authorList>
    </citation>
    <scope>NUCLEOTIDE SEQUENCE</scope>
</reference>
<dbReference type="EMBL" id="GEDC01005864">
    <property type="protein sequence ID" value="JAS31434.1"/>
    <property type="molecule type" value="Transcribed_RNA"/>
</dbReference>
<name>A0A1B6E0J8_9HEMI</name>
<dbReference type="GO" id="GO:1902042">
    <property type="term" value="P:negative regulation of extrinsic apoptotic signaling pathway via death domain receptors"/>
    <property type="evidence" value="ECO:0007669"/>
    <property type="project" value="TreeGrafter"/>
</dbReference>
<evidence type="ECO:0000313" key="1">
    <source>
        <dbReference type="EMBL" id="JAS31434.1"/>
    </source>
</evidence>
<accession>A0A1B6E0J8</accession>
<organism evidence="1">
    <name type="scientific">Clastoptera arizonana</name>
    <name type="common">Arizona spittle bug</name>
    <dbReference type="NCBI Taxonomy" id="38151"/>
    <lineage>
        <taxon>Eukaryota</taxon>
        <taxon>Metazoa</taxon>
        <taxon>Ecdysozoa</taxon>
        <taxon>Arthropoda</taxon>
        <taxon>Hexapoda</taxon>
        <taxon>Insecta</taxon>
        <taxon>Pterygota</taxon>
        <taxon>Neoptera</taxon>
        <taxon>Paraneoptera</taxon>
        <taxon>Hemiptera</taxon>
        <taxon>Auchenorrhyncha</taxon>
        <taxon>Cercopoidea</taxon>
        <taxon>Clastopteridae</taxon>
        <taxon>Clastoptera</taxon>
    </lineage>
</organism>
<dbReference type="PANTHER" id="PTHR13088:SF3">
    <property type="entry name" value="FAS APOPTOTIC INHIBITORY MOLECULE 1"/>
    <property type="match status" value="1"/>
</dbReference>
<protein>
    <recommendedName>
        <fullName evidence="2">Fas apoptotic inhibitory molecule 1</fullName>
    </recommendedName>
</protein>